<dbReference type="GO" id="GO:0005524">
    <property type="term" value="F:ATP binding"/>
    <property type="evidence" value="ECO:0007669"/>
    <property type="project" value="UniProtKB-UniRule"/>
</dbReference>
<keyword evidence="6 13" id="KW-0479">Metal-binding</keyword>
<dbReference type="HAMAP" id="MF_00281">
    <property type="entry name" value="Phe_tRNA_synth_alpha1"/>
    <property type="match status" value="1"/>
</dbReference>
<organism evidence="15 16">
    <name type="scientific">Candidatus Kerfeldbacteria bacterium CG08_land_8_20_14_0_20_42_7</name>
    <dbReference type="NCBI Taxonomy" id="2014245"/>
    <lineage>
        <taxon>Bacteria</taxon>
        <taxon>Candidatus Kerfeldiibacteriota</taxon>
    </lineage>
</organism>
<dbReference type="Proteomes" id="UP000228711">
    <property type="component" value="Unassembled WGS sequence"/>
</dbReference>
<proteinExistence type="inferred from homology"/>
<dbReference type="InterPro" id="IPR006195">
    <property type="entry name" value="aa-tRNA-synth_II"/>
</dbReference>
<dbReference type="Pfam" id="PF01409">
    <property type="entry name" value="tRNA-synt_2d"/>
    <property type="match status" value="1"/>
</dbReference>
<evidence type="ECO:0000256" key="3">
    <source>
        <dbReference type="ARBA" id="ARBA00011209"/>
    </source>
</evidence>
<dbReference type="NCBIfam" id="TIGR00468">
    <property type="entry name" value="pheS"/>
    <property type="match status" value="1"/>
</dbReference>
<dbReference type="InterPro" id="IPR045864">
    <property type="entry name" value="aa-tRNA-synth_II/BPL/LPL"/>
</dbReference>
<keyword evidence="5 13" id="KW-0436">Ligase</keyword>
<dbReference type="InterPro" id="IPR022911">
    <property type="entry name" value="Phe_tRNA_ligase_alpha1_bac"/>
</dbReference>
<keyword evidence="10 13" id="KW-0648">Protein biosynthesis</keyword>
<evidence type="ECO:0000256" key="12">
    <source>
        <dbReference type="ARBA" id="ARBA00049255"/>
    </source>
</evidence>
<evidence type="ECO:0000256" key="2">
    <source>
        <dbReference type="ARBA" id="ARBA00010207"/>
    </source>
</evidence>
<dbReference type="PANTHER" id="PTHR11538:SF41">
    <property type="entry name" value="PHENYLALANINE--TRNA LIGASE, MITOCHONDRIAL"/>
    <property type="match status" value="1"/>
</dbReference>
<dbReference type="SUPFAM" id="SSF55681">
    <property type="entry name" value="Class II aaRS and biotin synthetases"/>
    <property type="match status" value="1"/>
</dbReference>
<dbReference type="Gene3D" id="3.30.930.10">
    <property type="entry name" value="Bira Bifunctional Protein, Domain 2"/>
    <property type="match status" value="1"/>
</dbReference>
<dbReference type="GO" id="GO:0004826">
    <property type="term" value="F:phenylalanine-tRNA ligase activity"/>
    <property type="evidence" value="ECO:0007669"/>
    <property type="project" value="UniProtKB-UniRule"/>
</dbReference>
<evidence type="ECO:0000256" key="1">
    <source>
        <dbReference type="ARBA" id="ARBA00004496"/>
    </source>
</evidence>
<keyword evidence="11 13" id="KW-0030">Aminoacyl-tRNA synthetase</keyword>
<comment type="subunit">
    <text evidence="3 13">Tetramer of two alpha and two beta subunits.</text>
</comment>
<evidence type="ECO:0000256" key="5">
    <source>
        <dbReference type="ARBA" id="ARBA00022598"/>
    </source>
</evidence>
<dbReference type="CDD" id="cd00496">
    <property type="entry name" value="PheRS_alpha_core"/>
    <property type="match status" value="1"/>
</dbReference>
<dbReference type="InterPro" id="IPR004188">
    <property type="entry name" value="Phe-tRNA_ligase_II_N"/>
</dbReference>
<dbReference type="PANTHER" id="PTHR11538">
    <property type="entry name" value="PHENYLALANYL-TRNA SYNTHETASE"/>
    <property type="match status" value="1"/>
</dbReference>
<dbReference type="EMBL" id="PEXV01000095">
    <property type="protein sequence ID" value="PIS41486.1"/>
    <property type="molecule type" value="Genomic_DNA"/>
</dbReference>
<evidence type="ECO:0000313" key="16">
    <source>
        <dbReference type="Proteomes" id="UP000228711"/>
    </source>
</evidence>
<sequence length="337" mass="38833">MANLAEQFRELARDTESRVVAAKSVEERDALKLELLSRKGRLAVLFSNIREVPELERSNIGKIANETKERIERLFGESDRLKTISVEQLKRSFTWQRQERAVLGGAHPLSQFLLLIQDVFQSMGFDVLDSPELEDEEHNFDKLNIPADHPVRDASDTFFVNKNGTQDAILRTQTSPMQIRAMKKRKPPVRIFVPGRVFRHEATDVSHSAVFYQCEGFVIDTHITLTDLMGTLSTLLRKLYGQKTEIRFRPHHYPFVEPGMDIDMKFQPTKDGPVRWLEMLGSGMIHQSVLQNMGVNPQKYSGFAFGMGVDRLAMLYWGIDDIRHFYSGNMPFLEQFR</sequence>
<evidence type="ECO:0000259" key="14">
    <source>
        <dbReference type="PROSITE" id="PS50862"/>
    </source>
</evidence>
<feature type="binding site" evidence="13">
    <location>
        <position position="257"/>
    </location>
    <ligand>
        <name>Mg(2+)</name>
        <dbReference type="ChEBI" id="CHEBI:18420"/>
        <note>shared with beta subunit</note>
    </ligand>
</feature>
<evidence type="ECO:0000256" key="11">
    <source>
        <dbReference type="ARBA" id="ARBA00023146"/>
    </source>
</evidence>
<evidence type="ECO:0000256" key="13">
    <source>
        <dbReference type="HAMAP-Rule" id="MF_00281"/>
    </source>
</evidence>
<evidence type="ECO:0000256" key="10">
    <source>
        <dbReference type="ARBA" id="ARBA00022917"/>
    </source>
</evidence>
<keyword evidence="8 13" id="KW-0067">ATP-binding</keyword>
<comment type="cofactor">
    <cofactor evidence="13">
        <name>Mg(2+)</name>
        <dbReference type="ChEBI" id="CHEBI:18420"/>
    </cofactor>
    <text evidence="13">Binds 2 magnesium ions per tetramer.</text>
</comment>
<evidence type="ECO:0000256" key="9">
    <source>
        <dbReference type="ARBA" id="ARBA00022842"/>
    </source>
</evidence>
<keyword evidence="4 13" id="KW-0963">Cytoplasm</keyword>
<dbReference type="GO" id="GO:0000287">
    <property type="term" value="F:magnesium ion binding"/>
    <property type="evidence" value="ECO:0007669"/>
    <property type="project" value="UniProtKB-UniRule"/>
</dbReference>
<dbReference type="PROSITE" id="PS50862">
    <property type="entry name" value="AA_TRNA_LIGASE_II"/>
    <property type="match status" value="1"/>
</dbReference>
<dbReference type="Pfam" id="PF02912">
    <property type="entry name" value="Phe_tRNA-synt_N"/>
    <property type="match status" value="1"/>
</dbReference>
<dbReference type="SUPFAM" id="SSF46589">
    <property type="entry name" value="tRNA-binding arm"/>
    <property type="match status" value="1"/>
</dbReference>
<dbReference type="InterPro" id="IPR004529">
    <property type="entry name" value="Phe-tRNA-synth_IIc_asu"/>
</dbReference>
<dbReference type="AlphaFoldDB" id="A0A2H0YST0"/>
<comment type="similarity">
    <text evidence="2 13">Belongs to the class-II aminoacyl-tRNA synthetase family. Phe-tRNA synthetase alpha subunit type 1 subfamily.</text>
</comment>
<feature type="domain" description="Aminoacyl-transfer RNA synthetases class-II family profile" evidence="14">
    <location>
        <begin position="116"/>
        <end position="331"/>
    </location>
</feature>
<evidence type="ECO:0000256" key="4">
    <source>
        <dbReference type="ARBA" id="ARBA00022490"/>
    </source>
</evidence>
<comment type="catalytic activity">
    <reaction evidence="12 13">
        <text>tRNA(Phe) + L-phenylalanine + ATP = L-phenylalanyl-tRNA(Phe) + AMP + diphosphate + H(+)</text>
        <dbReference type="Rhea" id="RHEA:19413"/>
        <dbReference type="Rhea" id="RHEA-COMP:9668"/>
        <dbReference type="Rhea" id="RHEA-COMP:9699"/>
        <dbReference type="ChEBI" id="CHEBI:15378"/>
        <dbReference type="ChEBI" id="CHEBI:30616"/>
        <dbReference type="ChEBI" id="CHEBI:33019"/>
        <dbReference type="ChEBI" id="CHEBI:58095"/>
        <dbReference type="ChEBI" id="CHEBI:78442"/>
        <dbReference type="ChEBI" id="CHEBI:78531"/>
        <dbReference type="ChEBI" id="CHEBI:456215"/>
        <dbReference type="EC" id="6.1.1.20"/>
    </reaction>
</comment>
<comment type="subcellular location">
    <subcellularLocation>
        <location evidence="1 13">Cytoplasm</location>
    </subcellularLocation>
</comment>
<evidence type="ECO:0000313" key="15">
    <source>
        <dbReference type="EMBL" id="PIS41486.1"/>
    </source>
</evidence>
<dbReference type="InterPro" id="IPR002319">
    <property type="entry name" value="Phenylalanyl-tRNA_Synthase"/>
</dbReference>
<dbReference type="EC" id="6.1.1.20" evidence="13"/>
<gene>
    <name evidence="13" type="primary">pheS</name>
    <name evidence="15" type="ORF">COT25_02835</name>
</gene>
<protein>
    <recommendedName>
        <fullName evidence="13">Phenylalanine--tRNA ligase alpha subunit</fullName>
        <ecNumber evidence="13">6.1.1.20</ecNumber>
    </recommendedName>
    <alternativeName>
        <fullName evidence="13">Phenylalanyl-tRNA synthetase alpha subunit</fullName>
        <shortName evidence="13">PheRS</shortName>
    </alternativeName>
</protein>
<keyword evidence="7 13" id="KW-0547">Nucleotide-binding</keyword>
<name>A0A2H0YST0_9BACT</name>
<dbReference type="GO" id="GO:0000049">
    <property type="term" value="F:tRNA binding"/>
    <property type="evidence" value="ECO:0007669"/>
    <property type="project" value="InterPro"/>
</dbReference>
<evidence type="ECO:0000256" key="8">
    <source>
        <dbReference type="ARBA" id="ARBA00022840"/>
    </source>
</evidence>
<dbReference type="InterPro" id="IPR010978">
    <property type="entry name" value="tRNA-bd_arm"/>
</dbReference>
<dbReference type="GO" id="GO:0005737">
    <property type="term" value="C:cytoplasm"/>
    <property type="evidence" value="ECO:0007669"/>
    <property type="project" value="UniProtKB-SubCell"/>
</dbReference>
<accession>A0A2H0YST0</accession>
<comment type="caution">
    <text evidence="15">The sequence shown here is derived from an EMBL/GenBank/DDBJ whole genome shotgun (WGS) entry which is preliminary data.</text>
</comment>
<evidence type="ECO:0000256" key="7">
    <source>
        <dbReference type="ARBA" id="ARBA00022741"/>
    </source>
</evidence>
<evidence type="ECO:0000256" key="6">
    <source>
        <dbReference type="ARBA" id="ARBA00022723"/>
    </source>
</evidence>
<dbReference type="GO" id="GO:0006432">
    <property type="term" value="P:phenylalanyl-tRNA aminoacylation"/>
    <property type="evidence" value="ECO:0007669"/>
    <property type="project" value="UniProtKB-UniRule"/>
</dbReference>
<keyword evidence="9 13" id="KW-0460">Magnesium</keyword>
<reference evidence="16" key="1">
    <citation type="submission" date="2017-09" db="EMBL/GenBank/DDBJ databases">
        <title>Depth-based differentiation of microbial function through sediment-hosted aquifers and enrichment of novel symbionts in the deep terrestrial subsurface.</title>
        <authorList>
            <person name="Probst A.J."/>
            <person name="Ladd B."/>
            <person name="Jarett J.K."/>
            <person name="Geller-Mcgrath D.E."/>
            <person name="Sieber C.M.K."/>
            <person name="Emerson J.B."/>
            <person name="Anantharaman K."/>
            <person name="Thomas B.C."/>
            <person name="Malmstrom R."/>
            <person name="Stieglmeier M."/>
            <person name="Klingl A."/>
            <person name="Woyke T."/>
            <person name="Ryan C.M."/>
            <person name="Banfield J.F."/>
        </authorList>
    </citation>
    <scope>NUCLEOTIDE SEQUENCE [LARGE SCALE GENOMIC DNA]</scope>
</reference>